<gene>
    <name evidence="5" type="ORF">DW782_14990</name>
    <name evidence="2" type="ORF">ERS852380_03616</name>
    <name evidence="4" type="ORF">GKD66_11155</name>
    <name evidence="3" type="ORF">GKD67_12135</name>
</gene>
<dbReference type="GO" id="GO:0016740">
    <property type="term" value="F:transferase activity"/>
    <property type="evidence" value="ECO:0007669"/>
    <property type="project" value="UniProtKB-KW"/>
</dbReference>
<evidence type="ECO:0000313" key="4">
    <source>
        <dbReference type="EMBL" id="MRZ50765.1"/>
    </source>
</evidence>
<dbReference type="Pfam" id="PF14397">
    <property type="entry name" value="ATPgrasp_ST"/>
    <property type="match status" value="1"/>
</dbReference>
<evidence type="ECO:0000313" key="7">
    <source>
        <dbReference type="Proteomes" id="UP000284660"/>
    </source>
</evidence>
<dbReference type="SUPFAM" id="SSF56059">
    <property type="entry name" value="Glutathione synthetase ATP-binding domain-like"/>
    <property type="match status" value="1"/>
</dbReference>
<evidence type="ECO:0000259" key="1">
    <source>
        <dbReference type="Pfam" id="PF14397"/>
    </source>
</evidence>
<accession>A0A174JIK3</accession>
<dbReference type="AlphaFoldDB" id="A0A174JIK3"/>
<protein>
    <submittedName>
        <fullName evidence="3">Hexapeptide transferase</fullName>
    </submittedName>
</protein>
<dbReference type="EMBL" id="CYYK01000014">
    <property type="protein sequence ID" value="CUO96990.1"/>
    <property type="molecule type" value="Genomic_DNA"/>
</dbReference>
<reference evidence="2 6" key="1">
    <citation type="submission" date="2015-09" db="EMBL/GenBank/DDBJ databases">
        <authorList>
            <consortium name="Pathogen Informatics"/>
        </authorList>
    </citation>
    <scope>NUCLEOTIDE SEQUENCE [LARGE SCALE GENOMIC DNA]</scope>
    <source>
        <strain evidence="2 6">2789STDY5608822</strain>
    </source>
</reference>
<dbReference type="RefSeq" id="WP_008780898.1">
    <property type="nucleotide sequence ID" value="NZ_CABMKT010000003.1"/>
</dbReference>
<reference evidence="8 9" key="3">
    <citation type="journal article" date="2019" name="Nat. Med.">
        <title>A library of human gut bacterial isolates paired with longitudinal multiomics data enables mechanistic microbiome research.</title>
        <authorList>
            <person name="Poyet M."/>
            <person name="Groussin M."/>
            <person name="Gibbons S.M."/>
            <person name="Avila-Pacheco J."/>
            <person name="Jiang X."/>
            <person name="Kearney S.M."/>
            <person name="Perrotta A.R."/>
            <person name="Berdy B."/>
            <person name="Zhao S."/>
            <person name="Lieberman T.D."/>
            <person name="Swanson P.K."/>
            <person name="Smith M."/>
            <person name="Roesemann S."/>
            <person name="Alexander J.E."/>
            <person name="Rich S.A."/>
            <person name="Livny J."/>
            <person name="Vlamakis H."/>
            <person name="Clish C."/>
            <person name="Bullock K."/>
            <person name="Deik A."/>
            <person name="Scott J."/>
            <person name="Pierce K.A."/>
            <person name="Xavier R.J."/>
            <person name="Alm E.J."/>
        </authorList>
    </citation>
    <scope>NUCLEOTIDE SEQUENCE [LARGE SCALE GENOMIC DNA]</scope>
    <source>
        <strain evidence="4 8">BIOML-A32</strain>
        <strain evidence="3 9">BIOML-A9</strain>
    </source>
</reference>
<feature type="domain" description="Alpha-L-glutamate ligase-related protein ATP-grasp" evidence="1">
    <location>
        <begin position="181"/>
        <end position="332"/>
    </location>
</feature>
<dbReference type="EMBL" id="QSJN01000009">
    <property type="protein sequence ID" value="RHD73149.1"/>
    <property type="molecule type" value="Genomic_DNA"/>
</dbReference>
<organism evidence="3 9">
    <name type="scientific">Parabacteroides distasonis</name>
    <dbReference type="NCBI Taxonomy" id="823"/>
    <lineage>
        <taxon>Bacteria</taxon>
        <taxon>Pseudomonadati</taxon>
        <taxon>Bacteroidota</taxon>
        <taxon>Bacteroidia</taxon>
        <taxon>Bacteroidales</taxon>
        <taxon>Tannerellaceae</taxon>
        <taxon>Parabacteroides</taxon>
    </lineage>
</organism>
<comment type="caution">
    <text evidence="3">The sequence shown here is derived from an EMBL/GenBank/DDBJ whole genome shotgun (WGS) entry which is preliminary data.</text>
</comment>
<evidence type="ECO:0000313" key="9">
    <source>
        <dbReference type="Proteomes" id="UP000461276"/>
    </source>
</evidence>
<dbReference type="InterPro" id="IPR039523">
    <property type="entry name" value="RimK-rel_E_lig_ATP-grasp"/>
</dbReference>
<dbReference type="Proteomes" id="UP000095455">
    <property type="component" value="Unassembled WGS sequence"/>
</dbReference>
<dbReference type="Proteomes" id="UP000461276">
    <property type="component" value="Unassembled WGS sequence"/>
</dbReference>
<evidence type="ECO:0000313" key="8">
    <source>
        <dbReference type="Proteomes" id="UP000441358"/>
    </source>
</evidence>
<keyword evidence="3" id="KW-0808">Transferase</keyword>
<dbReference type="Proteomes" id="UP000441358">
    <property type="component" value="Unassembled WGS sequence"/>
</dbReference>
<dbReference type="Proteomes" id="UP000284660">
    <property type="component" value="Unassembled WGS sequence"/>
</dbReference>
<dbReference type="EMBL" id="WKMC01000007">
    <property type="protein sequence ID" value="MRZ50765.1"/>
    <property type="molecule type" value="Genomic_DNA"/>
</dbReference>
<evidence type="ECO:0000313" key="6">
    <source>
        <dbReference type="Proteomes" id="UP000095455"/>
    </source>
</evidence>
<dbReference type="OMA" id="WDRTHEP"/>
<sequence>MRSGVRKKWDDLNFKAESFYRKYEYRKKAKLRLKRMNGGCKCTKEYNEIVIPFWKKYGLRPDKMWYQIFWDRTHEPDPRYIPDDLWYGVIVPYFSNSQFRRFGEDKCLHDVFFKDLVRPETIVKNMAGIFYDAHMCIITKEQAIEKCMVYQGEFLIKPSIDSGEGRLISFFDSQDLDQKSLISAIDGLKANFIVQEAVKQHAVLAALNPSSLNTIRVVSFLFEGTIYILSSILRMGASGHKVDNIGAGGFACPIQANGRLTEKGVNRKAEWVTENQHGIRFADVIVPSYDKIIAMIKEQHLKLAHFKLIGWDFSVNVKGEPVFIEYNVCPGSNQITCGPTFGDLTERVLEEVFVKKTLEYAQN</sequence>
<evidence type="ECO:0000313" key="2">
    <source>
        <dbReference type="EMBL" id="CUO96990.1"/>
    </source>
</evidence>
<evidence type="ECO:0000313" key="5">
    <source>
        <dbReference type="EMBL" id="RHD73149.1"/>
    </source>
</evidence>
<proteinExistence type="predicted"/>
<evidence type="ECO:0000313" key="3">
    <source>
        <dbReference type="EMBL" id="MRY93960.1"/>
    </source>
</evidence>
<name>A0A174JIK3_PARDI</name>
<reference evidence="5 7" key="2">
    <citation type="submission" date="2018-08" db="EMBL/GenBank/DDBJ databases">
        <title>A genome reference for cultivated species of the human gut microbiota.</title>
        <authorList>
            <person name="Zou Y."/>
            <person name="Xue W."/>
            <person name="Luo G."/>
        </authorList>
    </citation>
    <scope>NUCLEOTIDE SEQUENCE [LARGE SCALE GENOMIC DNA]</scope>
    <source>
        <strain evidence="5 7">AM30-4</strain>
    </source>
</reference>
<dbReference type="EMBL" id="WKMY01000007">
    <property type="protein sequence ID" value="MRY93960.1"/>
    <property type="molecule type" value="Genomic_DNA"/>
</dbReference>